<accession>A0A917CHA7</accession>
<dbReference type="PANTHER" id="PTHR37481:SF1">
    <property type="entry name" value="LIPOPOLYSACCHARIDE EXPORT SYSTEM PROTEIN LPTC"/>
    <property type="match status" value="1"/>
</dbReference>
<dbReference type="Proteomes" id="UP000632858">
    <property type="component" value="Unassembled WGS sequence"/>
</dbReference>
<keyword evidence="7" id="KW-1185">Reference proteome</keyword>
<name>A0A917CHA7_9GAMM</name>
<dbReference type="AlphaFoldDB" id="A0A917CHA7"/>
<dbReference type="InterPro" id="IPR010664">
    <property type="entry name" value="LipoPS_assembly_LptC-rel"/>
</dbReference>
<keyword evidence="3" id="KW-0812">Transmembrane</keyword>
<evidence type="ECO:0000256" key="2">
    <source>
        <dbReference type="ARBA" id="ARBA00022519"/>
    </source>
</evidence>
<dbReference type="EMBL" id="BMFO01000001">
    <property type="protein sequence ID" value="GGF86498.1"/>
    <property type="molecule type" value="Genomic_DNA"/>
</dbReference>
<dbReference type="GO" id="GO:0005886">
    <property type="term" value="C:plasma membrane"/>
    <property type="evidence" value="ECO:0007669"/>
    <property type="project" value="InterPro"/>
</dbReference>
<evidence type="ECO:0008006" key="8">
    <source>
        <dbReference type="Google" id="ProtNLM"/>
    </source>
</evidence>
<evidence type="ECO:0000313" key="6">
    <source>
        <dbReference type="EMBL" id="GGF86498.1"/>
    </source>
</evidence>
<protein>
    <recommendedName>
        <fullName evidence="8">LPS export ABC transporter periplasmic protein LptC</fullName>
    </recommendedName>
</protein>
<dbReference type="Pfam" id="PF06835">
    <property type="entry name" value="LptC"/>
    <property type="match status" value="1"/>
</dbReference>
<dbReference type="InterPro" id="IPR052363">
    <property type="entry name" value="LPS_export_LptC"/>
</dbReference>
<organism evidence="6 7">
    <name type="scientific">Arenimonas maotaiensis</name>
    <dbReference type="NCBI Taxonomy" id="1446479"/>
    <lineage>
        <taxon>Bacteria</taxon>
        <taxon>Pseudomonadati</taxon>
        <taxon>Pseudomonadota</taxon>
        <taxon>Gammaproteobacteria</taxon>
        <taxon>Lysobacterales</taxon>
        <taxon>Lysobacteraceae</taxon>
        <taxon>Arenimonas</taxon>
    </lineage>
</organism>
<dbReference type="GO" id="GO:0030288">
    <property type="term" value="C:outer membrane-bounded periplasmic space"/>
    <property type="evidence" value="ECO:0007669"/>
    <property type="project" value="TreeGrafter"/>
</dbReference>
<proteinExistence type="predicted"/>
<comment type="caution">
    <text evidence="6">The sequence shown here is derived from an EMBL/GenBank/DDBJ whole genome shotgun (WGS) entry which is preliminary data.</text>
</comment>
<evidence type="ECO:0000256" key="1">
    <source>
        <dbReference type="ARBA" id="ARBA00022475"/>
    </source>
</evidence>
<dbReference type="GO" id="GO:0015221">
    <property type="term" value="F:lipopolysaccharide transmembrane transporter activity"/>
    <property type="evidence" value="ECO:0007669"/>
    <property type="project" value="InterPro"/>
</dbReference>
<dbReference type="NCBIfam" id="TIGR04409">
    <property type="entry name" value="LptC_YrbK"/>
    <property type="match status" value="1"/>
</dbReference>
<evidence type="ECO:0000313" key="7">
    <source>
        <dbReference type="Proteomes" id="UP000632858"/>
    </source>
</evidence>
<gene>
    <name evidence="6" type="ORF">GCM10010960_05580</name>
</gene>
<dbReference type="GO" id="GO:0017089">
    <property type="term" value="F:glycolipid transfer activity"/>
    <property type="evidence" value="ECO:0007669"/>
    <property type="project" value="TreeGrafter"/>
</dbReference>
<evidence type="ECO:0000256" key="4">
    <source>
        <dbReference type="ARBA" id="ARBA00022989"/>
    </source>
</evidence>
<keyword evidence="1" id="KW-1003">Cell membrane</keyword>
<sequence length="186" mass="20615">MNYRKGALAMSLLVAALGVVVWDMRGQRERRVDTAVRSDYRLERFEMSAYGEDGSIAFGLSSPLLERAADGKTLDIETPAFVFPAEGGRSWQAGARSAWVSDRAREIQLRGDVRIVGPLSKRGLRTEFSADRLSVFPKDNRIASPGWVTVSHGTSILKGKGLEADMKQRRVKLLSEVTARYAPESR</sequence>
<dbReference type="Gene3D" id="2.60.450.10">
    <property type="entry name" value="Lipopolysaccharide (LPS) transport protein A like domain"/>
    <property type="match status" value="1"/>
</dbReference>
<keyword evidence="5" id="KW-0472">Membrane</keyword>
<keyword evidence="2" id="KW-0997">Cell inner membrane</keyword>
<evidence type="ECO:0000256" key="3">
    <source>
        <dbReference type="ARBA" id="ARBA00022692"/>
    </source>
</evidence>
<keyword evidence="4" id="KW-1133">Transmembrane helix</keyword>
<reference evidence="6" key="2">
    <citation type="submission" date="2020-09" db="EMBL/GenBank/DDBJ databases">
        <authorList>
            <person name="Sun Q."/>
            <person name="Zhou Y."/>
        </authorList>
    </citation>
    <scope>NUCLEOTIDE SEQUENCE</scope>
    <source>
        <strain evidence="6">CGMCC 1.12726</strain>
    </source>
</reference>
<reference evidence="6" key="1">
    <citation type="journal article" date="2014" name="Int. J. Syst. Evol. Microbiol.">
        <title>Complete genome sequence of Corynebacterium casei LMG S-19264T (=DSM 44701T), isolated from a smear-ripened cheese.</title>
        <authorList>
            <consortium name="US DOE Joint Genome Institute (JGI-PGF)"/>
            <person name="Walter F."/>
            <person name="Albersmeier A."/>
            <person name="Kalinowski J."/>
            <person name="Ruckert C."/>
        </authorList>
    </citation>
    <scope>NUCLEOTIDE SEQUENCE</scope>
    <source>
        <strain evidence="6">CGMCC 1.12726</strain>
    </source>
</reference>
<dbReference type="PANTHER" id="PTHR37481">
    <property type="entry name" value="LIPOPOLYSACCHARIDE EXPORT SYSTEM PROTEIN LPTC"/>
    <property type="match status" value="1"/>
</dbReference>
<dbReference type="InterPro" id="IPR026265">
    <property type="entry name" value="LptC"/>
</dbReference>
<evidence type="ECO:0000256" key="5">
    <source>
        <dbReference type="ARBA" id="ARBA00023136"/>
    </source>
</evidence>